<dbReference type="AlphaFoldDB" id="A0A2T0Q087"/>
<keyword evidence="5" id="KW-1185">Reference proteome</keyword>
<keyword evidence="1" id="KW-0175">Coiled coil</keyword>
<evidence type="ECO:0000256" key="1">
    <source>
        <dbReference type="SAM" id="Coils"/>
    </source>
</evidence>
<evidence type="ECO:0000313" key="5">
    <source>
        <dbReference type="Proteomes" id="UP000237846"/>
    </source>
</evidence>
<evidence type="ECO:0000313" key="4">
    <source>
        <dbReference type="EMBL" id="PRX97207.1"/>
    </source>
</evidence>
<dbReference type="EMBL" id="PVZC01000006">
    <property type="protein sequence ID" value="PRX97207.1"/>
    <property type="molecule type" value="Genomic_DNA"/>
</dbReference>
<proteinExistence type="predicted"/>
<dbReference type="Pfam" id="PF26571">
    <property type="entry name" value="VldE"/>
    <property type="match status" value="1"/>
</dbReference>
<accession>A0A2T0Q087</accession>
<gene>
    <name evidence="4" type="ORF">CLV72_106243</name>
</gene>
<feature type="signal peptide" evidence="2">
    <location>
        <begin position="1"/>
        <end position="38"/>
    </location>
</feature>
<sequence>MDSSTPDPGSPAPRRRTRRVSALAAVVAAGLVLPSATAGHADPESTDDMLADIEELEEQYDGELYELRTLRDNAEAAQERADEAQQELETAREEVTQLAVSSYQDGSLDPVATLFLEDDPQDILDRASIVNYLTETNAAQLDELELLAERAAESEEAAAAEVEAMQAEVDELEENLGAVQARVAELSDHTMRPPDNITLRMEMVRDAITEEFGTGNGVGCYRPNGGWVVGEHPLGRACDWMVSSGYPSAEQQARGDAIAQWAIDNADRLGIMYIIWRQRIWDTRTGGGWSMMSDRGSITENHYDHVHVSVF</sequence>
<name>A0A2T0Q087_9ACTN</name>
<evidence type="ECO:0000256" key="2">
    <source>
        <dbReference type="SAM" id="SignalP"/>
    </source>
</evidence>
<dbReference type="Proteomes" id="UP000237846">
    <property type="component" value="Unassembled WGS sequence"/>
</dbReference>
<dbReference type="RefSeq" id="WP_106249064.1">
    <property type="nucleotide sequence ID" value="NZ_PVZC01000006.1"/>
</dbReference>
<dbReference type="OrthoDB" id="2989771at2"/>
<protein>
    <recommendedName>
        <fullName evidence="3">ARB-07466-like C-terminal domain-containing protein</fullName>
    </recommendedName>
</protein>
<feature type="domain" description="ARB-07466-like C-terminal" evidence="3">
    <location>
        <begin position="195"/>
        <end position="303"/>
    </location>
</feature>
<dbReference type="Gene3D" id="6.10.250.3150">
    <property type="match status" value="1"/>
</dbReference>
<feature type="coiled-coil region" evidence="1">
    <location>
        <begin position="53"/>
        <end position="101"/>
    </location>
</feature>
<dbReference type="InterPro" id="IPR058593">
    <property type="entry name" value="ARB_07466-like_C"/>
</dbReference>
<reference evidence="4 5" key="1">
    <citation type="submission" date="2018-03" db="EMBL/GenBank/DDBJ databases">
        <title>Genomic Encyclopedia of Archaeal and Bacterial Type Strains, Phase II (KMG-II): from individual species to whole genera.</title>
        <authorList>
            <person name="Goeker M."/>
        </authorList>
    </citation>
    <scope>NUCLEOTIDE SEQUENCE [LARGE SCALE GENOMIC DNA]</scope>
    <source>
        <strain evidence="4 5">DSM 45601</strain>
    </source>
</reference>
<feature type="coiled-coil region" evidence="1">
    <location>
        <begin position="137"/>
        <end position="189"/>
    </location>
</feature>
<keyword evidence="2" id="KW-0732">Signal</keyword>
<feature type="chain" id="PRO_5039062466" description="ARB-07466-like C-terminal domain-containing protein" evidence="2">
    <location>
        <begin position="39"/>
        <end position="311"/>
    </location>
</feature>
<evidence type="ECO:0000259" key="3">
    <source>
        <dbReference type="Pfam" id="PF26571"/>
    </source>
</evidence>
<comment type="caution">
    <text evidence="4">The sequence shown here is derived from an EMBL/GenBank/DDBJ whole genome shotgun (WGS) entry which is preliminary data.</text>
</comment>
<organism evidence="4 5">
    <name type="scientific">Allonocardiopsis opalescens</name>
    <dbReference type="NCBI Taxonomy" id="1144618"/>
    <lineage>
        <taxon>Bacteria</taxon>
        <taxon>Bacillati</taxon>
        <taxon>Actinomycetota</taxon>
        <taxon>Actinomycetes</taxon>
        <taxon>Streptosporangiales</taxon>
        <taxon>Allonocardiopsis</taxon>
    </lineage>
</organism>